<proteinExistence type="predicted"/>
<comment type="caution">
    <text evidence="2">The sequence shown here is derived from an EMBL/GenBank/DDBJ whole genome shotgun (WGS) entry which is preliminary data.</text>
</comment>
<evidence type="ECO:0000313" key="2">
    <source>
        <dbReference type="EMBL" id="KAK4880993.1"/>
    </source>
</evidence>
<dbReference type="Proteomes" id="UP001353858">
    <property type="component" value="Unassembled WGS sequence"/>
</dbReference>
<evidence type="ECO:0000256" key="1">
    <source>
        <dbReference type="SAM" id="SignalP"/>
    </source>
</evidence>
<organism evidence="2 3">
    <name type="scientific">Aquatica leii</name>
    <dbReference type="NCBI Taxonomy" id="1421715"/>
    <lineage>
        <taxon>Eukaryota</taxon>
        <taxon>Metazoa</taxon>
        <taxon>Ecdysozoa</taxon>
        <taxon>Arthropoda</taxon>
        <taxon>Hexapoda</taxon>
        <taxon>Insecta</taxon>
        <taxon>Pterygota</taxon>
        <taxon>Neoptera</taxon>
        <taxon>Endopterygota</taxon>
        <taxon>Coleoptera</taxon>
        <taxon>Polyphaga</taxon>
        <taxon>Elateriformia</taxon>
        <taxon>Elateroidea</taxon>
        <taxon>Lampyridae</taxon>
        <taxon>Luciolinae</taxon>
        <taxon>Aquatica</taxon>
    </lineage>
</organism>
<keyword evidence="3" id="KW-1185">Reference proteome</keyword>
<protein>
    <submittedName>
        <fullName evidence="2">Uncharacterized protein</fullName>
    </submittedName>
</protein>
<accession>A0AAN7SPH6</accession>
<gene>
    <name evidence="2" type="ORF">RN001_004312</name>
</gene>
<dbReference type="EMBL" id="JARPUR010000002">
    <property type="protein sequence ID" value="KAK4880993.1"/>
    <property type="molecule type" value="Genomic_DNA"/>
</dbReference>
<name>A0AAN7SPH6_9COLE</name>
<evidence type="ECO:0000313" key="3">
    <source>
        <dbReference type="Proteomes" id="UP001353858"/>
    </source>
</evidence>
<sequence>MLLLFFLVSLIPVNNANKNITQLLHTEDNLNNFLIILKRYQVFSVVYYVDFDVLIKLDKILQINHNDFEQPCVIYHVNRSIVSSHRLELNRLVHVVLLKKPMNIQSFLMSLNISSEDVFLFVVTDQNWWKTKFWTMAKLDWAGNVLILNTTEHYMSLYKVCYYCEKPKELDNIYTGHFKDSLDVDINKLLPQNLQNFYGYNFKVGYLNSFPYMLCIEQTVVDYYTNCKKSVGLESEMLKLMSEKLNFTYLLIPFPYPSPNKSGSVNISVEYDFIIGAITICFKAIIEQVERVHLESINTQFSSHAILIFWWFASLIIATAYKSKLWAISIQNYNVEPTNLQQLLDSGYSIVVSKDNMEISESILNNGDPLTIAAQKKAIYKNDVCGGLAYVIDNKGAALNEYGILQYHSLLLCSYLLKPNVYLTLRLTSRPIHYTTHAWPLEKGAVYKNIFNAFIGRIQTSWYH</sequence>
<feature type="chain" id="PRO_5042830025" evidence="1">
    <location>
        <begin position="17"/>
        <end position="464"/>
    </location>
</feature>
<dbReference type="SUPFAM" id="SSF53850">
    <property type="entry name" value="Periplasmic binding protein-like II"/>
    <property type="match status" value="1"/>
</dbReference>
<reference evidence="3" key="1">
    <citation type="submission" date="2023-01" db="EMBL/GenBank/DDBJ databases">
        <title>Key to firefly adult light organ development and bioluminescence: homeobox transcription factors regulate luciferase expression and transportation to peroxisome.</title>
        <authorList>
            <person name="Fu X."/>
        </authorList>
    </citation>
    <scope>NUCLEOTIDE SEQUENCE [LARGE SCALE GENOMIC DNA]</scope>
</reference>
<feature type="signal peptide" evidence="1">
    <location>
        <begin position="1"/>
        <end position="16"/>
    </location>
</feature>
<dbReference type="AlphaFoldDB" id="A0AAN7SPH6"/>
<keyword evidence="1" id="KW-0732">Signal</keyword>